<protein>
    <recommendedName>
        <fullName evidence="2">Single-stranded-DNA-specific exonuclease RecJ</fullName>
    </recommendedName>
</protein>
<reference evidence="9 10" key="1">
    <citation type="submission" date="2019-02" db="EMBL/GenBank/DDBJ databases">
        <title>Deep-cultivation of Planctomycetes and their phenomic and genomic characterization uncovers novel biology.</title>
        <authorList>
            <person name="Wiegand S."/>
            <person name="Jogler M."/>
            <person name="Boedeker C."/>
            <person name="Pinto D."/>
            <person name="Vollmers J."/>
            <person name="Rivas-Marin E."/>
            <person name="Kohn T."/>
            <person name="Peeters S.H."/>
            <person name="Heuer A."/>
            <person name="Rast P."/>
            <person name="Oberbeckmann S."/>
            <person name="Bunk B."/>
            <person name="Jeske O."/>
            <person name="Meyerdierks A."/>
            <person name="Storesund J.E."/>
            <person name="Kallscheuer N."/>
            <person name="Luecker S."/>
            <person name="Lage O.M."/>
            <person name="Pohl T."/>
            <person name="Merkel B.J."/>
            <person name="Hornburger P."/>
            <person name="Mueller R.-W."/>
            <person name="Bruemmer F."/>
            <person name="Labrenz M."/>
            <person name="Spormann A.M."/>
            <person name="Op Den Camp H."/>
            <person name="Overmann J."/>
            <person name="Amann R."/>
            <person name="Jetten M.S.M."/>
            <person name="Mascher T."/>
            <person name="Medema M.H."/>
            <person name="Devos D.P."/>
            <person name="Kaster A.-K."/>
            <person name="Ovreas L."/>
            <person name="Rohde M."/>
            <person name="Galperin M.Y."/>
            <person name="Jogler C."/>
        </authorList>
    </citation>
    <scope>NUCLEOTIDE SEQUENCE [LARGE SCALE GENOMIC DNA]</scope>
    <source>
        <strain evidence="9 10">Pla111</strain>
    </source>
</reference>
<keyword evidence="4 9" id="KW-0378">Hydrolase</keyword>
<feature type="domain" description="DHHA1" evidence="7">
    <location>
        <begin position="364"/>
        <end position="451"/>
    </location>
</feature>
<evidence type="ECO:0000256" key="5">
    <source>
        <dbReference type="ARBA" id="ARBA00022839"/>
    </source>
</evidence>
<dbReference type="Proteomes" id="UP000318995">
    <property type="component" value="Unassembled WGS sequence"/>
</dbReference>
<proteinExistence type="inferred from homology"/>
<comment type="similarity">
    <text evidence="1">Belongs to the RecJ family.</text>
</comment>
<dbReference type="InterPro" id="IPR001667">
    <property type="entry name" value="DDH_dom"/>
</dbReference>
<dbReference type="GO" id="GO:0008409">
    <property type="term" value="F:5'-3' exonuclease activity"/>
    <property type="evidence" value="ECO:0007669"/>
    <property type="project" value="InterPro"/>
</dbReference>
<dbReference type="InterPro" id="IPR004610">
    <property type="entry name" value="RecJ"/>
</dbReference>
<dbReference type="RefSeq" id="WP_146574899.1">
    <property type="nucleotide sequence ID" value="NZ_SJPH01000006.1"/>
</dbReference>
<evidence type="ECO:0000259" key="8">
    <source>
        <dbReference type="Pfam" id="PF17768"/>
    </source>
</evidence>
<accession>A0A5C5VY85</accession>
<keyword evidence="5 9" id="KW-0269">Exonuclease</keyword>
<dbReference type="InterPro" id="IPR051673">
    <property type="entry name" value="SSDNA_exonuclease_RecJ"/>
</dbReference>
<dbReference type="Pfam" id="PF01368">
    <property type="entry name" value="DHH"/>
    <property type="match status" value="1"/>
</dbReference>
<keyword evidence="3" id="KW-0540">Nuclease</keyword>
<dbReference type="EMBL" id="SJPH01000006">
    <property type="protein sequence ID" value="TWT42701.1"/>
    <property type="molecule type" value="Genomic_DNA"/>
</dbReference>
<keyword evidence="10" id="KW-1185">Reference proteome</keyword>
<gene>
    <name evidence="9" type="primary">recJ</name>
    <name evidence="9" type="ORF">Pla111_26740</name>
</gene>
<evidence type="ECO:0000259" key="7">
    <source>
        <dbReference type="Pfam" id="PF02272"/>
    </source>
</evidence>
<dbReference type="Pfam" id="PF02272">
    <property type="entry name" value="DHHA1"/>
    <property type="match status" value="1"/>
</dbReference>
<dbReference type="SUPFAM" id="SSF64182">
    <property type="entry name" value="DHH phosphoesterases"/>
    <property type="match status" value="1"/>
</dbReference>
<dbReference type="InterPro" id="IPR003156">
    <property type="entry name" value="DHHA1_dom"/>
</dbReference>
<comment type="caution">
    <text evidence="9">The sequence shown here is derived from an EMBL/GenBank/DDBJ whole genome shotgun (WGS) entry which is preliminary data.</text>
</comment>
<evidence type="ECO:0000256" key="3">
    <source>
        <dbReference type="ARBA" id="ARBA00022722"/>
    </source>
</evidence>
<dbReference type="PANTHER" id="PTHR30255:SF2">
    <property type="entry name" value="SINGLE-STRANDED-DNA-SPECIFIC EXONUCLEASE RECJ"/>
    <property type="match status" value="1"/>
</dbReference>
<organism evidence="9 10">
    <name type="scientific">Botrimarina hoheduenensis</name>
    <dbReference type="NCBI Taxonomy" id="2528000"/>
    <lineage>
        <taxon>Bacteria</taxon>
        <taxon>Pseudomonadati</taxon>
        <taxon>Planctomycetota</taxon>
        <taxon>Planctomycetia</taxon>
        <taxon>Pirellulales</taxon>
        <taxon>Lacipirellulaceae</taxon>
        <taxon>Botrimarina</taxon>
    </lineage>
</organism>
<dbReference type="GO" id="GO:0006281">
    <property type="term" value="P:DNA repair"/>
    <property type="evidence" value="ECO:0007669"/>
    <property type="project" value="InterPro"/>
</dbReference>
<dbReference type="AlphaFoldDB" id="A0A5C5VY85"/>
<dbReference type="Gene3D" id="3.10.310.30">
    <property type="match status" value="1"/>
</dbReference>
<evidence type="ECO:0000259" key="6">
    <source>
        <dbReference type="Pfam" id="PF01368"/>
    </source>
</evidence>
<evidence type="ECO:0000256" key="1">
    <source>
        <dbReference type="ARBA" id="ARBA00005915"/>
    </source>
</evidence>
<name>A0A5C5VY85_9BACT</name>
<evidence type="ECO:0000313" key="9">
    <source>
        <dbReference type="EMBL" id="TWT42701.1"/>
    </source>
</evidence>
<evidence type="ECO:0000256" key="4">
    <source>
        <dbReference type="ARBA" id="ARBA00022801"/>
    </source>
</evidence>
<dbReference type="InterPro" id="IPR041122">
    <property type="entry name" value="RecJ_OB"/>
</dbReference>
<dbReference type="GO" id="GO:0006310">
    <property type="term" value="P:DNA recombination"/>
    <property type="evidence" value="ECO:0007669"/>
    <property type="project" value="InterPro"/>
</dbReference>
<dbReference type="InterPro" id="IPR038763">
    <property type="entry name" value="DHH_sf"/>
</dbReference>
<sequence>MAKQWRVATHDPARIAALERAAGLPTVVAQLLIARGIDNPTTARDFLEPKLTGLRDPQLLPGVERACDVLLEALQQRKPIVIYGDYDADGMTAAAILLRCLRLLRADVRFYVPHRMEEGYGLNAGAIRTLADEGARTIVTVDCGIASLAEADLARELGIDLVVTDHHKLAERLPHAAAIVHPGLPGEDYPFTGLCGAAVAFKLAWALCQRVTDAQHGGQGGRVSEPMRRMLMQAVGLAAIGSVADVVPLIDENRILVRHGLNALRHSPVPGVVELERVAQLGKKPDLSGEDLGFAMAPRLNAAGRLGQAELGVELLATDDPRRAAELADYVDELNEQRKSVERSVLLAARKQAKDRFDPAHDPALVLADRGWHAGVIGIVAGKLAEQYHKPVVVVSLDKLGSKPGTGSGRSIPGFDLHRAFAAAGEHLASHGGHAAAAGLRIDEANLDAFRIDFCAHTAQQLGPDGQAGELRIDAETSLASLTHQTVTQIERLAPFGHGNERPMLCASDVRLAGPPRRMGGAGRHLSVDLEQHGVKLRAVAFGAGDWENELRAATGPLEIAFQPLINTFRGYRTVEMRLADWKPGQ</sequence>
<dbReference type="PANTHER" id="PTHR30255">
    <property type="entry name" value="SINGLE-STRANDED-DNA-SPECIFIC EXONUCLEASE RECJ"/>
    <property type="match status" value="1"/>
</dbReference>
<dbReference type="Gene3D" id="3.90.1640.30">
    <property type="match status" value="1"/>
</dbReference>
<dbReference type="Pfam" id="PF17768">
    <property type="entry name" value="RecJ_OB"/>
    <property type="match status" value="1"/>
</dbReference>
<dbReference type="GO" id="GO:0003676">
    <property type="term" value="F:nucleic acid binding"/>
    <property type="evidence" value="ECO:0007669"/>
    <property type="project" value="InterPro"/>
</dbReference>
<feature type="domain" description="RecJ OB" evidence="8">
    <location>
        <begin position="473"/>
        <end position="581"/>
    </location>
</feature>
<dbReference type="NCBIfam" id="TIGR00644">
    <property type="entry name" value="recJ"/>
    <property type="match status" value="1"/>
</dbReference>
<feature type="domain" description="DDH" evidence="6">
    <location>
        <begin position="80"/>
        <end position="209"/>
    </location>
</feature>
<evidence type="ECO:0000313" key="10">
    <source>
        <dbReference type="Proteomes" id="UP000318995"/>
    </source>
</evidence>
<dbReference type="OrthoDB" id="9809852at2"/>
<evidence type="ECO:0000256" key="2">
    <source>
        <dbReference type="ARBA" id="ARBA00019841"/>
    </source>
</evidence>